<reference evidence="8" key="1">
    <citation type="submission" date="2025-08" db="UniProtKB">
        <authorList>
            <consortium name="Ensembl"/>
        </authorList>
    </citation>
    <scope>IDENTIFICATION</scope>
</reference>
<dbReference type="Gene3D" id="3.40.50.410">
    <property type="entry name" value="von Willebrand factor, type A domain"/>
    <property type="match status" value="1"/>
</dbReference>
<comment type="subcellular location">
    <subcellularLocation>
        <location evidence="1">Secreted</location>
    </subcellularLocation>
</comment>
<dbReference type="GO" id="GO:0070593">
    <property type="term" value="P:dendrite self-avoidance"/>
    <property type="evidence" value="ECO:0007669"/>
    <property type="project" value="TreeGrafter"/>
</dbReference>
<evidence type="ECO:0000259" key="7">
    <source>
        <dbReference type="PROSITE" id="PS50835"/>
    </source>
</evidence>
<dbReference type="FunFam" id="2.60.40.10:FF:000186">
    <property type="entry name" value="Hemicentin 1"/>
    <property type="match status" value="1"/>
</dbReference>
<evidence type="ECO:0000256" key="6">
    <source>
        <dbReference type="ARBA" id="ARBA00023319"/>
    </source>
</evidence>
<evidence type="ECO:0000256" key="4">
    <source>
        <dbReference type="ARBA" id="ARBA00023157"/>
    </source>
</evidence>
<keyword evidence="9" id="KW-1185">Reference proteome</keyword>
<feature type="domain" description="Ig-like" evidence="7">
    <location>
        <begin position="847"/>
        <end position="934"/>
    </location>
</feature>
<organism evidence="8 9">
    <name type="scientific">Strix occidentalis caurina</name>
    <name type="common">northern spotted owl</name>
    <dbReference type="NCBI Taxonomy" id="311401"/>
    <lineage>
        <taxon>Eukaryota</taxon>
        <taxon>Metazoa</taxon>
        <taxon>Chordata</taxon>
        <taxon>Craniata</taxon>
        <taxon>Vertebrata</taxon>
        <taxon>Euteleostomi</taxon>
        <taxon>Archelosauria</taxon>
        <taxon>Archosauria</taxon>
        <taxon>Dinosauria</taxon>
        <taxon>Saurischia</taxon>
        <taxon>Theropoda</taxon>
        <taxon>Coelurosauria</taxon>
        <taxon>Aves</taxon>
        <taxon>Neognathae</taxon>
        <taxon>Neoaves</taxon>
        <taxon>Telluraves</taxon>
        <taxon>Strigiformes</taxon>
        <taxon>Strigidae</taxon>
        <taxon>Strix</taxon>
    </lineage>
</organism>
<dbReference type="Pfam" id="PF07679">
    <property type="entry name" value="I-set"/>
    <property type="match status" value="2"/>
</dbReference>
<feature type="domain" description="Ig-like" evidence="7">
    <location>
        <begin position="503"/>
        <end position="585"/>
    </location>
</feature>
<keyword evidence="5" id="KW-0325">Glycoprotein</keyword>
<dbReference type="GO" id="GO:0007411">
    <property type="term" value="P:axon guidance"/>
    <property type="evidence" value="ECO:0007669"/>
    <property type="project" value="TreeGrafter"/>
</dbReference>
<dbReference type="Proteomes" id="UP000694551">
    <property type="component" value="Unplaced"/>
</dbReference>
<dbReference type="Pfam" id="PF25106">
    <property type="entry name" value="VWA_4"/>
    <property type="match status" value="1"/>
</dbReference>
<dbReference type="GO" id="GO:0098632">
    <property type="term" value="F:cell-cell adhesion mediator activity"/>
    <property type="evidence" value="ECO:0007669"/>
    <property type="project" value="TreeGrafter"/>
</dbReference>
<dbReference type="FunFam" id="2.60.40.10:FF:000032">
    <property type="entry name" value="palladin isoform X1"/>
    <property type="match status" value="3"/>
</dbReference>
<dbReference type="Pfam" id="PF13927">
    <property type="entry name" value="Ig_3"/>
    <property type="match status" value="5"/>
</dbReference>
<dbReference type="GO" id="GO:0005576">
    <property type="term" value="C:extracellular region"/>
    <property type="evidence" value="ECO:0007669"/>
    <property type="project" value="UniProtKB-SubCell"/>
</dbReference>
<sequence>PARVPALSPLRVAPRTLLAEPPPSTGGATLAFVFDVTGSMYDDLVQVMDGASRILERTLSRSMKPISNYALVPFHDPEVGPATLTADPRLFQRRLRELRVQGGGDCPEMSVGAIRLAVEVSHPGSFIYVFSDARAKDYEQQEELLRLLQHKQTQVVFVLTGDCGDRSHPGYLVYERIAATSSGQIFHLDKQQVTEVLKWVEEAIQASKVHLLSTDHEDGGEHTWPVPFDPSLKEVTISLSGPAPGIEVRDPAGKVLEKGQGLKELLSIPNSAMVVAVEPHKPGTWLVTSSGRHSLRITGISNVNFQASFSTQPDFDASQPGERPVQGLPIAVVVNCTGLKPPGRLQEIELFNTSGHALLSLPARPLSNTSLGQLWVGSPLRVPPGDFLLKVKGEDAQGHTLHRLSGVTYTSVIPGLPKVNISSKIQAYNREPQLISCSARSEVPFHLQLSRGRMRLGEEQLFRSSGNISWLIPVVSKSDEGFYECTATSKVGVTRARAHVSPPPRLIAPGNITASPGQDVVMSCLVLGDMPYNLTWSWDGKAAGSGDGRTRLLQNRSLEISPVQLGDGGLYECVARSAHGTATASLWLFVQEVPWVKVDASPQRFSRGQELQLNCTAGGHPPPHTSWKRWGWALEQDERVFTDAQGTLHIKAAVPEDAGNYSCYAGSVLGWDEQVVTLEFTGTRSPPAGAILGRALAQRCRRKDLLSLLAVPWLPSGILRHASYGMGLSVMKGVGGQLPGPRGPLGVNDMTPTPSPLVSPPVAPHFLEPLGDVAVQVGESVSLLCRVEGSPPPWVAWSRQDGEPVPGWHEPRGASLDDQAIYICEAQNEFGKIQAEVKLTVTGHAAPEIALASPVVRVLPGQPVLLPCVILAGRPFPTRRWLKDGQPVRLPSPSSRYSVQADGSLHVDQASEGDAGRYTCEVTNALGSHRQDVSLIIHVPPSIELGPVLVTATEGVAVTLWCNATGVPPPTVTWAKVEPISLSPRYHLNPDGTLLIPSPSPGDAGTYFCTATNVAGFSSREMQLSVSTKPRISMNGSQASDPVTILAVLGQETTLPCEVQGYPPPLVVWTQESQPLPFATARYSVLPSGSLWLAEPQVTDTGLYTCTATNAAGNASLSYSLHVQGSHLLVKMLHPWAVGFNVPPGSCTLQALGCSHFAVSGSEGGPSLRSPLSPVPPHAGVPSEHSVLEGRGVRLECQAEGQPTPQISWMHTQVTAPSSPCRMSPDGSSLLLEGLQAADSGAYTCLARNSAGEDSRLHTLSVLVPPAIERGSDDSEVVRGVLSAAVTLECRARGSPPLHMSWLKDGLPLRLSPRVTLLSAGHSLGTRLCSHGSPKGTPLPQCPPSWRTLRAVRRRWWLKAPISHSPVKPPGPQHQR</sequence>
<dbReference type="InterPro" id="IPR056475">
    <property type="entry name" value="GBD_Hemicentin/VWA7"/>
</dbReference>
<dbReference type="CDD" id="cd00096">
    <property type="entry name" value="Ig"/>
    <property type="match status" value="4"/>
</dbReference>
<dbReference type="SMART" id="SM00409">
    <property type="entry name" value="IG"/>
    <property type="match status" value="8"/>
</dbReference>
<feature type="domain" description="Ig-like" evidence="7">
    <location>
        <begin position="941"/>
        <end position="1025"/>
    </location>
</feature>
<evidence type="ECO:0000313" key="8">
    <source>
        <dbReference type="Ensembl" id="ENSSOCP00000007041.1"/>
    </source>
</evidence>
<dbReference type="InterPro" id="IPR003599">
    <property type="entry name" value="Ig_sub"/>
</dbReference>
<dbReference type="Gene3D" id="2.60.40.10">
    <property type="entry name" value="Immunoglobulins"/>
    <property type="match status" value="9"/>
</dbReference>
<dbReference type="InterPro" id="IPR036465">
    <property type="entry name" value="vWFA_dom_sf"/>
</dbReference>
<keyword evidence="6" id="KW-0393">Immunoglobulin domain</keyword>
<proteinExistence type="predicted"/>
<dbReference type="SMART" id="SM00408">
    <property type="entry name" value="IGc2"/>
    <property type="match status" value="9"/>
</dbReference>
<evidence type="ECO:0000256" key="5">
    <source>
        <dbReference type="ARBA" id="ARBA00023180"/>
    </source>
</evidence>
<dbReference type="GO" id="GO:0007156">
    <property type="term" value="P:homophilic cell adhesion via plasma membrane adhesion molecules"/>
    <property type="evidence" value="ECO:0007669"/>
    <property type="project" value="TreeGrafter"/>
</dbReference>
<evidence type="ECO:0000256" key="3">
    <source>
        <dbReference type="ARBA" id="ARBA00022729"/>
    </source>
</evidence>
<dbReference type="InterPro" id="IPR056861">
    <property type="entry name" value="HMCN1-like_VWA"/>
</dbReference>
<name>A0A8D0EUZ6_STROC</name>
<feature type="domain" description="Ig-like" evidence="7">
    <location>
        <begin position="594"/>
        <end position="681"/>
    </location>
</feature>
<dbReference type="FunFam" id="3.40.50.410:FF:000032">
    <property type="entry name" value="Hemicentin 1"/>
    <property type="match status" value="1"/>
</dbReference>
<dbReference type="InterPro" id="IPR013098">
    <property type="entry name" value="Ig_I-set"/>
</dbReference>
<feature type="domain" description="Ig-like" evidence="7">
    <location>
        <begin position="764"/>
        <end position="840"/>
    </location>
</feature>
<keyword evidence="2" id="KW-0964">Secreted</keyword>
<dbReference type="InterPro" id="IPR003598">
    <property type="entry name" value="Ig_sub2"/>
</dbReference>
<dbReference type="GO" id="GO:0030424">
    <property type="term" value="C:axon"/>
    <property type="evidence" value="ECO:0007669"/>
    <property type="project" value="TreeGrafter"/>
</dbReference>
<keyword evidence="3" id="KW-0732">Signal</keyword>
<dbReference type="SUPFAM" id="SSF48726">
    <property type="entry name" value="Immunoglobulin"/>
    <property type="match status" value="9"/>
</dbReference>
<evidence type="ECO:0000313" key="9">
    <source>
        <dbReference type="Proteomes" id="UP000694551"/>
    </source>
</evidence>
<dbReference type="SUPFAM" id="SSF53300">
    <property type="entry name" value="vWA-like"/>
    <property type="match status" value="1"/>
</dbReference>
<dbReference type="InterPro" id="IPR013783">
    <property type="entry name" value="Ig-like_fold"/>
</dbReference>
<dbReference type="PROSITE" id="PS50835">
    <property type="entry name" value="IG_LIKE"/>
    <property type="match status" value="9"/>
</dbReference>
<keyword evidence="4" id="KW-1015">Disulfide bond</keyword>
<feature type="domain" description="Ig-like" evidence="7">
    <location>
        <begin position="1266"/>
        <end position="1329"/>
    </location>
</feature>
<dbReference type="PANTHER" id="PTHR10075">
    <property type="entry name" value="BASIGIN RELATED"/>
    <property type="match status" value="1"/>
</dbReference>
<feature type="domain" description="Ig-like" evidence="7">
    <location>
        <begin position="1176"/>
        <end position="1261"/>
    </location>
</feature>
<dbReference type="CDD" id="cd00198">
    <property type="entry name" value="vWFA"/>
    <property type="match status" value="1"/>
</dbReference>
<dbReference type="Pfam" id="PF00047">
    <property type="entry name" value="ig"/>
    <property type="match status" value="1"/>
</dbReference>
<dbReference type="PANTHER" id="PTHR10075:SF103">
    <property type="entry name" value="ROUNDABOUT HOMOLOG 4"/>
    <property type="match status" value="1"/>
</dbReference>
<dbReference type="Pfam" id="PF23560">
    <property type="entry name" value="GBD_Hemicentin"/>
    <property type="match status" value="1"/>
</dbReference>
<evidence type="ECO:0000256" key="1">
    <source>
        <dbReference type="ARBA" id="ARBA00004613"/>
    </source>
</evidence>
<reference evidence="8" key="2">
    <citation type="submission" date="2025-09" db="UniProtKB">
        <authorList>
            <consortium name="Ensembl"/>
        </authorList>
    </citation>
    <scope>IDENTIFICATION</scope>
</reference>
<feature type="domain" description="Ig-like" evidence="7">
    <location>
        <begin position="417"/>
        <end position="501"/>
    </location>
</feature>
<feature type="domain" description="Ig-like" evidence="7">
    <location>
        <begin position="1030"/>
        <end position="1118"/>
    </location>
</feature>
<dbReference type="GO" id="GO:0005886">
    <property type="term" value="C:plasma membrane"/>
    <property type="evidence" value="ECO:0007669"/>
    <property type="project" value="TreeGrafter"/>
</dbReference>
<evidence type="ECO:0000256" key="2">
    <source>
        <dbReference type="ARBA" id="ARBA00022525"/>
    </source>
</evidence>
<dbReference type="InterPro" id="IPR036179">
    <property type="entry name" value="Ig-like_dom_sf"/>
</dbReference>
<dbReference type="InterPro" id="IPR007110">
    <property type="entry name" value="Ig-like_dom"/>
</dbReference>
<dbReference type="Ensembl" id="ENSSOCT00000007214.1">
    <property type="protein sequence ID" value="ENSSOCP00000007041.1"/>
    <property type="gene ID" value="ENSSOCG00000005291.1"/>
</dbReference>
<protein>
    <recommendedName>
        <fullName evidence="7">Ig-like domain-containing protein</fullName>
    </recommendedName>
</protein>
<dbReference type="InterPro" id="IPR013151">
    <property type="entry name" value="Immunoglobulin_dom"/>
</dbReference>
<accession>A0A8D0EUZ6</accession>